<dbReference type="Proteomes" id="UP000184203">
    <property type="component" value="Unassembled WGS sequence"/>
</dbReference>
<evidence type="ECO:0000313" key="2">
    <source>
        <dbReference type="EMBL" id="SHK53693.1"/>
    </source>
</evidence>
<evidence type="ECO:0000313" key="1">
    <source>
        <dbReference type="EMBL" id="EFW93401.1"/>
    </source>
</evidence>
<reference evidence="2" key="2">
    <citation type="submission" date="2016-11" db="EMBL/GenBank/DDBJ databases">
        <authorList>
            <person name="Jaros S."/>
            <person name="Januszkiewicz K."/>
            <person name="Wedrychowicz H."/>
        </authorList>
    </citation>
    <scope>NUCLEOTIDE SEQUENCE [LARGE SCALE GENOMIC DNA]</scope>
    <source>
        <strain evidence="2">DX253</strain>
    </source>
</reference>
<evidence type="ECO:0000313" key="4">
    <source>
        <dbReference type="Proteomes" id="UP000184203"/>
    </source>
</evidence>
<dbReference type="EMBL" id="AEMG01000004">
    <property type="protein sequence ID" value="EFW93401.1"/>
    <property type="molecule type" value="Genomic_DNA"/>
</dbReference>
<dbReference type="STRING" id="797209.GCA_000376445_01321"/>
<protein>
    <submittedName>
        <fullName evidence="1">Uncharacterized protein</fullName>
    </submittedName>
</protein>
<accession>E7QQY7</accession>
<dbReference type="EMBL" id="FRAN01000002">
    <property type="protein sequence ID" value="SHK53693.1"/>
    <property type="molecule type" value="Genomic_DNA"/>
</dbReference>
<sequence>MADDDERPSMSRTTYTLVVREGAGNEGIIGEVRADGTIEESTRLTYGDFGLTAIRDDWLPNERRTEVEADVRTIRLQTERSGDGFSFRLLGDGETIAEQRISDDEWRVAAVR</sequence>
<dbReference type="eggNOG" id="arCOG10326">
    <property type="taxonomic scope" value="Archaea"/>
</dbReference>
<reference evidence="4" key="3">
    <citation type="submission" date="2016-11" db="EMBL/GenBank/DDBJ databases">
        <authorList>
            <person name="Varghese N."/>
            <person name="Submissions S."/>
        </authorList>
    </citation>
    <scope>NUCLEOTIDE SEQUENCE [LARGE SCALE GENOMIC DNA]</scope>
    <source>
        <strain evidence="4">DX253</strain>
    </source>
</reference>
<dbReference type="PATRIC" id="fig|797209.4.peg.1203"/>
<gene>
    <name evidence="2" type="ORF">SAMN05444342_1592</name>
    <name evidence="1" type="ORF">ZOD2009_06037</name>
</gene>
<name>E7QQY7_HALPU</name>
<reference evidence="1 3" key="1">
    <citation type="journal article" date="2014" name="ISME J.">
        <title>Trehalose/2-sulfotrehalose biosynthesis and glycine-betaine uptake are widely spread mechanisms for osmoadaptation in the Halobacteriales.</title>
        <authorList>
            <person name="Youssef N.H."/>
            <person name="Savage-Ashlock K.N."/>
            <person name="McCully A.L."/>
            <person name="Luedtke B."/>
            <person name="Shaw E.I."/>
            <person name="Hoff W.D."/>
            <person name="Elshahed M.S."/>
        </authorList>
    </citation>
    <scope>NUCLEOTIDE SEQUENCE [LARGE SCALE GENOMIC DNA]</scope>
    <source>
        <strain evidence="1 3">DX253</strain>
    </source>
</reference>
<organism evidence="1 3">
    <name type="scientific">Haladaptatus paucihalophilus DX253</name>
    <dbReference type="NCBI Taxonomy" id="797209"/>
    <lineage>
        <taxon>Archaea</taxon>
        <taxon>Methanobacteriati</taxon>
        <taxon>Methanobacteriota</taxon>
        <taxon>Stenosarchaea group</taxon>
        <taxon>Halobacteria</taxon>
        <taxon>Halobacteriales</taxon>
        <taxon>Haladaptataceae</taxon>
        <taxon>Haladaptatus</taxon>
    </lineage>
</organism>
<dbReference type="AlphaFoldDB" id="E7QQY7"/>
<dbReference type="Proteomes" id="UP000003751">
    <property type="component" value="Unassembled WGS sequence"/>
</dbReference>
<proteinExistence type="predicted"/>
<dbReference type="OrthoDB" id="313211at2157"/>
<keyword evidence="4" id="KW-1185">Reference proteome</keyword>
<evidence type="ECO:0000313" key="3">
    <source>
        <dbReference type="Proteomes" id="UP000003751"/>
    </source>
</evidence>